<gene>
    <name evidence="11" type="ORF">EDM21_13725</name>
</gene>
<keyword evidence="7" id="KW-0564">Palmitate</keyword>
<keyword evidence="6" id="KW-0732">Signal</keyword>
<keyword evidence="12" id="KW-1185">Reference proteome</keyword>
<dbReference type="Pfam" id="PF12849">
    <property type="entry name" value="PBP_like_2"/>
    <property type="match status" value="1"/>
</dbReference>
<evidence type="ECO:0000256" key="8">
    <source>
        <dbReference type="ARBA" id="ARBA00023288"/>
    </source>
</evidence>
<dbReference type="RefSeq" id="WP_157336279.1">
    <property type="nucleotide sequence ID" value="NZ_RHLK01000007.1"/>
</dbReference>
<comment type="subcellular location">
    <subcellularLocation>
        <location evidence="2">Cell membrane</location>
        <topology evidence="2">Lipid-anchor</topology>
    </subcellularLocation>
</comment>
<feature type="transmembrane region" description="Helical" evidence="9">
    <location>
        <begin position="65"/>
        <end position="83"/>
    </location>
</feature>
<dbReference type="InterPro" id="IPR024370">
    <property type="entry name" value="PBP_domain"/>
</dbReference>
<keyword evidence="9" id="KW-1133">Transmembrane helix</keyword>
<organism evidence="11 12">
    <name type="scientific">Paenibacillus lutrae</name>
    <dbReference type="NCBI Taxonomy" id="2078573"/>
    <lineage>
        <taxon>Bacteria</taxon>
        <taxon>Bacillati</taxon>
        <taxon>Bacillota</taxon>
        <taxon>Bacilli</taxon>
        <taxon>Bacillales</taxon>
        <taxon>Paenibacillaceae</taxon>
        <taxon>Paenibacillus</taxon>
    </lineage>
</organism>
<evidence type="ECO:0000256" key="3">
    <source>
        <dbReference type="ARBA" id="ARBA00008725"/>
    </source>
</evidence>
<protein>
    <recommendedName>
        <fullName evidence="10">PBP domain-containing protein</fullName>
    </recommendedName>
</protein>
<evidence type="ECO:0000256" key="2">
    <source>
        <dbReference type="ARBA" id="ARBA00004193"/>
    </source>
</evidence>
<evidence type="ECO:0000256" key="6">
    <source>
        <dbReference type="ARBA" id="ARBA00022729"/>
    </source>
</evidence>
<keyword evidence="5" id="KW-0813">Transport</keyword>
<evidence type="ECO:0000256" key="1">
    <source>
        <dbReference type="ARBA" id="ARBA00002841"/>
    </source>
</evidence>
<evidence type="ECO:0000313" key="11">
    <source>
        <dbReference type="EMBL" id="MVP00569.1"/>
    </source>
</evidence>
<comment type="similarity">
    <text evidence="3">Belongs to the PstS family.</text>
</comment>
<feature type="transmembrane region" description="Helical" evidence="9">
    <location>
        <begin position="7"/>
        <end position="30"/>
    </location>
</feature>
<sequence length="385" mass="42411">MTTIDRIFISIFVIVIVAIGGFMAMFFAALSGMGTFYLIFIVAAIALFIALALLRIFTVLTTRQFNLTLASGAAVCGLVLAGYEINKAYLGSITMKEQEVDLNAYKPFMKSTKAVALEEPSSFKLEKDLPRLDGATALYPLYAAIAQAVYPQADYDISNSAVMSSKTDGAYEKLIRGEVDIIFTAGPSRLQRLDAERSGRELVLTPIGREAFVFFVNSRNRVKDVTLEQIQSIYSGHLTNWQELGGDDMPIQAFQRPENSGSQSALQKLMEGKNLVTPPQEDVASGMGGIIRNAANYRNHKNAVGYSFLFYATEMTREDKIRLLSINGVQPNRANIQNQSYPLTSEFYAVTLGSKNPNVEGLIEWILSPQGQSLVDKTGYTPLKK</sequence>
<name>A0A7X3FIU5_9BACL</name>
<comment type="caution">
    <text evidence="11">The sequence shown here is derived from an EMBL/GenBank/DDBJ whole genome shotgun (WGS) entry which is preliminary data.</text>
</comment>
<dbReference type="Gene3D" id="3.40.190.10">
    <property type="entry name" value="Periplasmic binding protein-like II"/>
    <property type="match status" value="2"/>
</dbReference>
<evidence type="ECO:0000313" key="12">
    <source>
        <dbReference type="Proteomes" id="UP000490800"/>
    </source>
</evidence>
<evidence type="ECO:0000256" key="5">
    <source>
        <dbReference type="ARBA" id="ARBA00022592"/>
    </source>
</evidence>
<evidence type="ECO:0000256" key="4">
    <source>
        <dbReference type="ARBA" id="ARBA00011529"/>
    </source>
</evidence>
<dbReference type="PANTHER" id="PTHR30570:SF1">
    <property type="entry name" value="PHOSPHATE-BINDING PROTEIN PSTS"/>
    <property type="match status" value="1"/>
</dbReference>
<accession>A0A7X3FIU5</accession>
<comment type="subunit">
    <text evidence="4">The complex is composed of two ATP-binding proteins (PstB), two transmembrane proteins (PstC and PstA) and a solute-binding protein (PstS).</text>
</comment>
<evidence type="ECO:0000256" key="7">
    <source>
        <dbReference type="ARBA" id="ARBA00023139"/>
    </source>
</evidence>
<dbReference type="PANTHER" id="PTHR30570">
    <property type="entry name" value="PERIPLASMIC PHOSPHATE BINDING COMPONENT OF PHOSPHATE ABC TRANSPORTER"/>
    <property type="match status" value="1"/>
</dbReference>
<dbReference type="OrthoDB" id="9790048at2"/>
<dbReference type="AlphaFoldDB" id="A0A7X3FIU5"/>
<comment type="function">
    <text evidence="1">Part of the ABC transporter complex PstSACB involved in phosphate import.</text>
</comment>
<evidence type="ECO:0000259" key="10">
    <source>
        <dbReference type="Pfam" id="PF12849"/>
    </source>
</evidence>
<keyword evidence="8" id="KW-0449">Lipoprotein</keyword>
<proteinExistence type="inferred from homology"/>
<dbReference type="GO" id="GO:0006817">
    <property type="term" value="P:phosphate ion transport"/>
    <property type="evidence" value="ECO:0007669"/>
    <property type="project" value="UniProtKB-KW"/>
</dbReference>
<keyword evidence="9" id="KW-0472">Membrane</keyword>
<feature type="transmembrane region" description="Helical" evidence="9">
    <location>
        <begin position="36"/>
        <end position="58"/>
    </location>
</feature>
<reference evidence="11 12" key="1">
    <citation type="journal article" date="2019" name="Microorganisms">
        <title>Paenibacillus lutrae sp. nov., A Chitinolytic Species Isolated from A River Otter in Castril Natural Park, Granada, Spain.</title>
        <authorList>
            <person name="Rodriguez M."/>
            <person name="Reina J.C."/>
            <person name="Bejar V."/>
            <person name="Llamas I."/>
        </authorList>
    </citation>
    <scope>NUCLEOTIDE SEQUENCE [LARGE SCALE GENOMIC DNA]</scope>
    <source>
        <strain evidence="11 12">N10</strain>
    </source>
</reference>
<dbReference type="Proteomes" id="UP000490800">
    <property type="component" value="Unassembled WGS sequence"/>
</dbReference>
<dbReference type="InterPro" id="IPR050811">
    <property type="entry name" value="Phosphate_ABC_transporter"/>
</dbReference>
<keyword evidence="5" id="KW-0592">Phosphate transport</keyword>
<feature type="domain" description="PBP" evidence="10">
    <location>
        <begin position="132"/>
        <end position="369"/>
    </location>
</feature>
<evidence type="ECO:0000256" key="9">
    <source>
        <dbReference type="SAM" id="Phobius"/>
    </source>
</evidence>
<dbReference type="SUPFAM" id="SSF53850">
    <property type="entry name" value="Periplasmic binding protein-like II"/>
    <property type="match status" value="1"/>
</dbReference>
<dbReference type="GO" id="GO:0005886">
    <property type="term" value="C:plasma membrane"/>
    <property type="evidence" value="ECO:0007669"/>
    <property type="project" value="UniProtKB-SubCell"/>
</dbReference>
<keyword evidence="9" id="KW-0812">Transmembrane</keyword>
<dbReference type="EMBL" id="RHLK01000007">
    <property type="protein sequence ID" value="MVP00569.1"/>
    <property type="molecule type" value="Genomic_DNA"/>
</dbReference>